<evidence type="ECO:0000259" key="6">
    <source>
        <dbReference type="PROSITE" id="PS50937"/>
    </source>
</evidence>
<keyword evidence="2" id="KW-0805">Transcription regulation</keyword>
<dbReference type="InterPro" id="IPR000551">
    <property type="entry name" value="MerR-type_HTH_dom"/>
</dbReference>
<dbReference type="GO" id="GO:0003677">
    <property type="term" value="F:DNA binding"/>
    <property type="evidence" value="ECO:0007669"/>
    <property type="project" value="UniProtKB-KW"/>
</dbReference>
<dbReference type="AlphaFoldDB" id="A0AAP4BBE4"/>
<dbReference type="SMART" id="SM00422">
    <property type="entry name" value="HTH_MERR"/>
    <property type="match status" value="1"/>
</dbReference>
<name>A0AAP4BBE4_9FIRM</name>
<dbReference type="Pfam" id="PF13411">
    <property type="entry name" value="MerR_1"/>
    <property type="match status" value="1"/>
</dbReference>
<evidence type="ECO:0000256" key="4">
    <source>
        <dbReference type="ARBA" id="ARBA00023163"/>
    </source>
</evidence>
<evidence type="ECO:0000313" key="7">
    <source>
        <dbReference type="EMBL" id="MDI9241461.1"/>
    </source>
</evidence>
<evidence type="ECO:0000256" key="5">
    <source>
        <dbReference type="SAM" id="MobiDB-lite"/>
    </source>
</evidence>
<dbReference type="CDD" id="cd04764">
    <property type="entry name" value="HTH_MlrA-like_sg1"/>
    <property type="match status" value="1"/>
</dbReference>
<feature type="compositionally biased region" description="Basic and acidic residues" evidence="5">
    <location>
        <begin position="134"/>
        <end position="144"/>
    </location>
</feature>
<protein>
    <submittedName>
        <fullName evidence="7">Helix-turn-helix domain-containing protein</fullName>
    </submittedName>
</protein>
<evidence type="ECO:0000256" key="3">
    <source>
        <dbReference type="ARBA" id="ARBA00023125"/>
    </source>
</evidence>
<sequence length="286" mass="33281">MKLTHYLISEASKKLQVEAHVLRYWEEELKLEIPRNELGHRYYTEKQIALFQRIKELKELGYQLKAIKTSLREESRKEEADKAGFLLEKNRFKVLDGTAGAASEEAPPEPAEEQNGQKVMSQEQEEGTSCESKPFGREKEQEEAVRWENEAEQERVFGEAAGDSQIRGEVTALQRTEKDHGTLAASTEKMEQFQAIMTDVLAEALRRNQNALSQEMGGEISEKVLREMNDLMRDREDREEERYRRLDETIRACQRVQKQKSEAAATRISMKGIKKNRMWWGKKKEK</sequence>
<dbReference type="PANTHER" id="PTHR30204">
    <property type="entry name" value="REDOX-CYCLING DRUG-SENSING TRANSCRIPTIONAL ACTIVATOR SOXR"/>
    <property type="match status" value="1"/>
</dbReference>
<gene>
    <name evidence="7" type="ORF">QJ036_03085</name>
</gene>
<dbReference type="Gene3D" id="1.10.1660.10">
    <property type="match status" value="1"/>
</dbReference>
<evidence type="ECO:0000313" key="8">
    <source>
        <dbReference type="Proteomes" id="UP001300383"/>
    </source>
</evidence>
<accession>A0AAP4BBE4</accession>
<proteinExistence type="predicted"/>
<feature type="domain" description="HTH merR-type" evidence="6">
    <location>
        <begin position="5"/>
        <end position="73"/>
    </location>
</feature>
<dbReference type="InterPro" id="IPR009061">
    <property type="entry name" value="DNA-bd_dom_put_sf"/>
</dbReference>
<feature type="region of interest" description="Disordered" evidence="5">
    <location>
        <begin position="98"/>
        <end position="144"/>
    </location>
</feature>
<keyword evidence="3" id="KW-0238">DNA-binding</keyword>
<dbReference type="SUPFAM" id="SSF46955">
    <property type="entry name" value="Putative DNA-binding domain"/>
    <property type="match status" value="1"/>
</dbReference>
<comment type="caution">
    <text evidence="7">The sequence shown here is derived from an EMBL/GenBank/DDBJ whole genome shotgun (WGS) entry which is preliminary data.</text>
</comment>
<keyword evidence="8" id="KW-1185">Reference proteome</keyword>
<keyword evidence="1" id="KW-0678">Repressor</keyword>
<reference evidence="7 8" key="1">
    <citation type="submission" date="2023-05" db="EMBL/GenBank/DDBJ databases">
        <title>[ruminococcus] sp. nov., isolated from a pig farm feces dump.</title>
        <authorList>
            <person name="Chang Y.-H."/>
        </authorList>
    </citation>
    <scope>NUCLEOTIDE SEQUENCE [LARGE SCALE GENOMIC DNA]</scope>
    <source>
        <strain evidence="7 8">YH-rum2234</strain>
    </source>
</reference>
<organism evidence="7 8">
    <name type="scientific">Fusibacillus kribbianus</name>
    <dbReference type="NCBI Taxonomy" id="3044208"/>
    <lineage>
        <taxon>Bacteria</taxon>
        <taxon>Bacillati</taxon>
        <taxon>Bacillota</taxon>
        <taxon>Clostridia</taxon>
        <taxon>Lachnospirales</taxon>
        <taxon>Lachnospiraceae</taxon>
        <taxon>Fusibacillus</taxon>
    </lineage>
</organism>
<keyword evidence="4" id="KW-0804">Transcription</keyword>
<evidence type="ECO:0000256" key="2">
    <source>
        <dbReference type="ARBA" id="ARBA00023015"/>
    </source>
</evidence>
<evidence type="ECO:0000256" key="1">
    <source>
        <dbReference type="ARBA" id="ARBA00022491"/>
    </source>
</evidence>
<dbReference type="PANTHER" id="PTHR30204:SF69">
    <property type="entry name" value="MERR-FAMILY TRANSCRIPTIONAL REGULATOR"/>
    <property type="match status" value="1"/>
</dbReference>
<dbReference type="GO" id="GO:0003700">
    <property type="term" value="F:DNA-binding transcription factor activity"/>
    <property type="evidence" value="ECO:0007669"/>
    <property type="project" value="InterPro"/>
</dbReference>
<dbReference type="PROSITE" id="PS50937">
    <property type="entry name" value="HTH_MERR_2"/>
    <property type="match status" value="1"/>
</dbReference>
<dbReference type="EMBL" id="JASGBQ010000003">
    <property type="protein sequence ID" value="MDI9241461.1"/>
    <property type="molecule type" value="Genomic_DNA"/>
</dbReference>
<dbReference type="InterPro" id="IPR047057">
    <property type="entry name" value="MerR_fam"/>
</dbReference>
<dbReference type="Proteomes" id="UP001300383">
    <property type="component" value="Unassembled WGS sequence"/>
</dbReference>